<evidence type="ECO:0000256" key="2">
    <source>
        <dbReference type="RuleBase" id="RU364082"/>
    </source>
</evidence>
<protein>
    <recommendedName>
        <fullName evidence="2">dTDP-4-dehydrorhamnose reductase</fullName>
        <ecNumber evidence="2">1.1.1.133</ecNumber>
    </recommendedName>
</protein>
<dbReference type="PANTHER" id="PTHR10491:SF4">
    <property type="entry name" value="METHIONINE ADENOSYLTRANSFERASE 2 SUBUNIT BETA"/>
    <property type="match status" value="1"/>
</dbReference>
<proteinExistence type="inferred from homology"/>
<accession>A0ABN2YNW8</accession>
<organism evidence="4 5">
    <name type="scientific">Kitasatospora kazusensis</name>
    <dbReference type="NCBI Taxonomy" id="407974"/>
    <lineage>
        <taxon>Bacteria</taxon>
        <taxon>Bacillati</taxon>
        <taxon>Actinomycetota</taxon>
        <taxon>Actinomycetes</taxon>
        <taxon>Kitasatosporales</taxon>
        <taxon>Streptomycetaceae</taxon>
        <taxon>Kitasatospora</taxon>
    </lineage>
</organism>
<evidence type="ECO:0000313" key="5">
    <source>
        <dbReference type="Proteomes" id="UP001422759"/>
    </source>
</evidence>
<dbReference type="InterPro" id="IPR029903">
    <property type="entry name" value="RmlD-like-bd"/>
</dbReference>
<dbReference type="NCBIfam" id="TIGR01214">
    <property type="entry name" value="rmlD"/>
    <property type="match status" value="1"/>
</dbReference>
<dbReference type="Pfam" id="PF04321">
    <property type="entry name" value="RmlD_sub_bind"/>
    <property type="match status" value="1"/>
</dbReference>
<comment type="function">
    <text evidence="2">Catalyzes the reduction of dTDP-6-deoxy-L-lyxo-4-hexulose to yield dTDP-L-rhamnose.</text>
</comment>
<gene>
    <name evidence="4" type="primary">rfbD</name>
    <name evidence="4" type="ORF">GCM10009760_02200</name>
</gene>
<dbReference type="RefSeq" id="WP_344459692.1">
    <property type="nucleotide sequence ID" value="NZ_BAAANT010000001.1"/>
</dbReference>
<comment type="caution">
    <text evidence="4">The sequence shown here is derived from an EMBL/GenBank/DDBJ whole genome shotgun (WGS) entry which is preliminary data.</text>
</comment>
<keyword evidence="2" id="KW-0560">Oxidoreductase</keyword>
<dbReference type="InterPro" id="IPR005913">
    <property type="entry name" value="dTDP_dehydrorham_reduct"/>
</dbReference>
<evidence type="ECO:0000256" key="1">
    <source>
        <dbReference type="ARBA" id="ARBA00010944"/>
    </source>
</evidence>
<keyword evidence="5" id="KW-1185">Reference proteome</keyword>
<evidence type="ECO:0000313" key="4">
    <source>
        <dbReference type="EMBL" id="GAA2130115.1"/>
    </source>
</evidence>
<name>A0ABN2YNW8_9ACTN</name>
<dbReference type="InterPro" id="IPR036291">
    <property type="entry name" value="NAD(P)-bd_dom_sf"/>
</dbReference>
<dbReference type="Gene3D" id="3.90.25.10">
    <property type="entry name" value="UDP-galactose 4-epimerase, domain 1"/>
    <property type="match status" value="1"/>
</dbReference>
<keyword evidence="2" id="KW-0521">NADP</keyword>
<dbReference type="EC" id="1.1.1.133" evidence="2"/>
<dbReference type="SUPFAM" id="SSF51735">
    <property type="entry name" value="NAD(P)-binding Rossmann-fold domains"/>
    <property type="match status" value="1"/>
</dbReference>
<evidence type="ECO:0000259" key="3">
    <source>
        <dbReference type="Pfam" id="PF04321"/>
    </source>
</evidence>
<dbReference type="PANTHER" id="PTHR10491">
    <property type="entry name" value="DTDP-4-DEHYDRORHAMNOSE REDUCTASE"/>
    <property type="match status" value="1"/>
</dbReference>
<dbReference type="Gene3D" id="3.40.50.720">
    <property type="entry name" value="NAD(P)-binding Rossmann-like Domain"/>
    <property type="match status" value="1"/>
</dbReference>
<sequence>MTRWLVTGSGGMLGRDLLSVLAEAGIAATALDRAALDITDPAAVRAAVAGHGVVVNCAAWTDVDGAEAAEEAATAVNGTGVRHLAAACAEAGARLLHVSTDYVLPGDAGQPYPEDAATGPANAYGRSKLAGERAVAELLPEHGYVVRTAWLYGEHGNNFVATMLKLAAQRETLDVVDDQQGQPTWSYALAQQLAALGRAPGAPAGIYHGTASGRTTWYGLARAAYELSGLDPERIRPTSSAAFVRPAVRPAYSVLGHDRWAAAGLAPLPDWRASLALALGRPAFAALAPKAAR</sequence>
<dbReference type="CDD" id="cd05254">
    <property type="entry name" value="dTDP_HR_like_SDR_e"/>
    <property type="match status" value="1"/>
</dbReference>
<feature type="domain" description="RmlD-like substrate binding" evidence="3">
    <location>
        <begin position="4"/>
        <end position="279"/>
    </location>
</feature>
<dbReference type="EMBL" id="BAAANT010000001">
    <property type="protein sequence ID" value="GAA2130115.1"/>
    <property type="molecule type" value="Genomic_DNA"/>
</dbReference>
<comment type="similarity">
    <text evidence="1 2">Belongs to the dTDP-4-dehydrorhamnose reductase family.</text>
</comment>
<dbReference type="Proteomes" id="UP001422759">
    <property type="component" value="Unassembled WGS sequence"/>
</dbReference>
<reference evidence="4 5" key="1">
    <citation type="journal article" date="2019" name="Int. J. Syst. Evol. Microbiol.">
        <title>The Global Catalogue of Microorganisms (GCM) 10K type strain sequencing project: providing services to taxonomists for standard genome sequencing and annotation.</title>
        <authorList>
            <consortium name="The Broad Institute Genomics Platform"/>
            <consortium name="The Broad Institute Genome Sequencing Center for Infectious Disease"/>
            <person name="Wu L."/>
            <person name="Ma J."/>
        </authorList>
    </citation>
    <scope>NUCLEOTIDE SEQUENCE [LARGE SCALE GENOMIC DNA]</scope>
    <source>
        <strain evidence="4 5">JCM 14560</strain>
    </source>
</reference>
<comment type="pathway">
    <text evidence="2">Carbohydrate biosynthesis; dTDP-L-rhamnose biosynthesis.</text>
</comment>